<sequence>MPLWAELRALLGQLDPRQDGKEVLAIEEVIWHLDAVDPLSFSFRYPTSKKGEVSLPELRHINVRHLGEVTDSVFMMLGGIYSWLGELERNTDVY</sequence>
<name>A0A1N7SQ54_9BURK</name>
<dbReference type="EMBL" id="CYGY02000068">
    <property type="protein sequence ID" value="SIT49456.1"/>
    <property type="molecule type" value="Genomic_DNA"/>
</dbReference>
<gene>
    <name evidence="1" type="ORF">BN2476_680152</name>
</gene>
<dbReference type="OrthoDB" id="9181631at2"/>
<dbReference type="Proteomes" id="UP000195569">
    <property type="component" value="Unassembled WGS sequence"/>
</dbReference>
<organism evidence="1 2">
    <name type="scientific">Paraburkholderia piptadeniae</name>
    <dbReference type="NCBI Taxonomy" id="1701573"/>
    <lineage>
        <taxon>Bacteria</taxon>
        <taxon>Pseudomonadati</taxon>
        <taxon>Pseudomonadota</taxon>
        <taxon>Betaproteobacteria</taxon>
        <taxon>Burkholderiales</taxon>
        <taxon>Burkholderiaceae</taxon>
        <taxon>Paraburkholderia</taxon>
    </lineage>
</organism>
<accession>A0A1N7SQ54</accession>
<evidence type="ECO:0000313" key="2">
    <source>
        <dbReference type="Proteomes" id="UP000195569"/>
    </source>
</evidence>
<protein>
    <submittedName>
        <fullName evidence="1">Uncharacterized protein</fullName>
    </submittedName>
</protein>
<dbReference type="AlphaFoldDB" id="A0A1N7SQ54"/>
<proteinExistence type="predicted"/>
<reference evidence="1" key="1">
    <citation type="submission" date="2016-12" db="EMBL/GenBank/DDBJ databases">
        <authorList>
            <person name="Moulin L."/>
        </authorList>
    </citation>
    <scope>NUCLEOTIDE SEQUENCE [LARGE SCALE GENOMIC DNA]</scope>
    <source>
        <strain evidence="1">STM 7183</strain>
    </source>
</reference>
<evidence type="ECO:0000313" key="1">
    <source>
        <dbReference type="EMBL" id="SIT49456.1"/>
    </source>
</evidence>
<comment type="caution">
    <text evidence="1">The sequence shown here is derived from an EMBL/GenBank/DDBJ whole genome shotgun (WGS) entry which is preliminary data.</text>
</comment>
<keyword evidence="2" id="KW-1185">Reference proteome</keyword>